<feature type="compositionally biased region" description="Pro residues" evidence="2">
    <location>
        <begin position="296"/>
        <end position="305"/>
    </location>
</feature>
<reference evidence="3 4" key="1">
    <citation type="journal article" date="2016" name="DNA Res.">
        <title>The draft genome of MD-2 pineapple using hybrid error correction of long reads.</title>
        <authorList>
            <person name="Redwan R.M."/>
            <person name="Saidin A."/>
            <person name="Kumar S.V."/>
        </authorList>
    </citation>
    <scope>NUCLEOTIDE SEQUENCE [LARGE SCALE GENOMIC DNA]</scope>
    <source>
        <strain evidence="4">cv. MD2</strain>
        <tissue evidence="3">Leaf</tissue>
    </source>
</reference>
<name>A0A199VD12_ANACO</name>
<feature type="compositionally biased region" description="Low complexity" evidence="2">
    <location>
        <begin position="341"/>
        <end position="365"/>
    </location>
</feature>
<dbReference type="Gene3D" id="3.90.226.10">
    <property type="entry name" value="2-enoyl-CoA Hydratase, Chain A, domain 1"/>
    <property type="match status" value="1"/>
</dbReference>
<dbReference type="Proteomes" id="UP000092600">
    <property type="component" value="Unassembled WGS sequence"/>
</dbReference>
<dbReference type="STRING" id="4615.A0A199VD12"/>
<evidence type="ECO:0000256" key="2">
    <source>
        <dbReference type="SAM" id="MobiDB-lite"/>
    </source>
</evidence>
<comment type="similarity">
    <text evidence="1">Belongs to the enoyl-CoA hydratase/isomerase family.</text>
</comment>
<proteinExistence type="inferred from homology"/>
<dbReference type="InterPro" id="IPR029045">
    <property type="entry name" value="ClpP/crotonase-like_dom_sf"/>
</dbReference>
<dbReference type="Pfam" id="PF00378">
    <property type="entry name" value="ECH_1"/>
    <property type="match status" value="1"/>
</dbReference>
<accession>A0A199VD12</accession>
<comment type="caution">
    <text evidence="3">The sequence shown here is derived from an EMBL/GenBank/DDBJ whole genome shotgun (WGS) entry which is preliminary data.</text>
</comment>
<evidence type="ECO:0000313" key="4">
    <source>
        <dbReference type="Proteomes" id="UP000092600"/>
    </source>
</evidence>
<gene>
    <name evidence="3" type="ORF">ACMD2_20403</name>
</gene>
<dbReference type="CDD" id="cd06558">
    <property type="entry name" value="crotonase-like"/>
    <property type="match status" value="1"/>
</dbReference>
<feature type="region of interest" description="Disordered" evidence="2">
    <location>
        <begin position="271"/>
        <end position="378"/>
    </location>
</feature>
<organism evidence="3 4">
    <name type="scientific">Ananas comosus</name>
    <name type="common">Pineapple</name>
    <name type="synonym">Ananas ananas</name>
    <dbReference type="NCBI Taxonomy" id="4615"/>
    <lineage>
        <taxon>Eukaryota</taxon>
        <taxon>Viridiplantae</taxon>
        <taxon>Streptophyta</taxon>
        <taxon>Embryophyta</taxon>
        <taxon>Tracheophyta</taxon>
        <taxon>Spermatophyta</taxon>
        <taxon>Magnoliopsida</taxon>
        <taxon>Liliopsida</taxon>
        <taxon>Poales</taxon>
        <taxon>Bromeliaceae</taxon>
        <taxon>Bromelioideae</taxon>
        <taxon>Ananas</taxon>
    </lineage>
</organism>
<evidence type="ECO:0000313" key="3">
    <source>
        <dbReference type="EMBL" id="OAY74756.1"/>
    </source>
</evidence>
<dbReference type="SUPFAM" id="SSF52096">
    <property type="entry name" value="ClpP/crotonase"/>
    <property type="match status" value="1"/>
</dbReference>
<dbReference type="EMBL" id="LSRQ01002310">
    <property type="protein sequence ID" value="OAY74756.1"/>
    <property type="molecule type" value="Genomic_DNA"/>
</dbReference>
<dbReference type="InterPro" id="IPR001753">
    <property type="entry name" value="Enoyl-CoA_hydra/iso"/>
</dbReference>
<feature type="region of interest" description="Disordered" evidence="2">
    <location>
        <begin position="18"/>
        <end position="38"/>
    </location>
</feature>
<evidence type="ECO:0000256" key="1">
    <source>
        <dbReference type="ARBA" id="ARBA00005254"/>
    </source>
</evidence>
<dbReference type="AlphaFoldDB" id="A0A199VD12"/>
<protein>
    <submittedName>
        <fullName evidence="3">Putative enoyl-CoA hydratase echA8</fullName>
    </submittedName>
</protein>
<dbReference type="GO" id="GO:0005777">
    <property type="term" value="C:peroxisome"/>
    <property type="evidence" value="ECO:0007669"/>
    <property type="project" value="TreeGrafter"/>
</dbReference>
<dbReference type="PANTHER" id="PTHR43802:SF1">
    <property type="entry name" value="IP11341P-RELATED"/>
    <property type="match status" value="1"/>
</dbReference>
<feature type="compositionally biased region" description="Low complexity" evidence="2">
    <location>
        <begin position="306"/>
        <end position="332"/>
    </location>
</feature>
<dbReference type="PANTHER" id="PTHR43802">
    <property type="entry name" value="ENOYL-COA HYDRATASE"/>
    <property type="match status" value="1"/>
</dbReference>
<sequence>MDSDEFLSGVRVKAHGLGLVGSQTGPKPSKKEVPENLSPHDTTLLSDIVEVGSLPSFLQGDQKTRYAFYILTHHGLRFECSSISKIQVDSWLRALRTDCKFESDGAAPDASLKFISEVELGDDPLRPQGDPEAKLLQRHVRARLRQGARRNAQVERRPHGSAVAVVTINRSGALNSLTRPMMVALAGAFRRLDADAGHGRAFCSSVDLTTAEDVFKGDIKDPAADPVAAMAACRKPIVGAIAGLAVTAGFEIALACDLLVSGGDAKLVDTSPTSALPKPPDPHRSCAAGAARSSPTPVPPKPPAPSLSASSPSPASRASSPAPAEPSSGSRSVASCPGSPSPTSSSPAMSASTATSPASSTPSSAPRRRATRARSTRS</sequence>
<feature type="compositionally biased region" description="Basic residues" evidence="2">
    <location>
        <begin position="366"/>
        <end position="378"/>
    </location>
</feature>